<dbReference type="RefSeq" id="XP_001304247.1">
    <property type="nucleotide sequence ID" value="XM_001304246.1"/>
</dbReference>
<name>A2FUW6_TRIV3</name>
<dbReference type="KEGG" id="tva:4749010"/>
<dbReference type="InterPro" id="IPR029058">
    <property type="entry name" value="AB_hydrolase_fold"/>
</dbReference>
<dbReference type="SUPFAM" id="SSF53474">
    <property type="entry name" value="alpha/beta-Hydrolases"/>
    <property type="match status" value="1"/>
</dbReference>
<reference evidence="1" key="1">
    <citation type="submission" date="2006-10" db="EMBL/GenBank/DDBJ databases">
        <authorList>
            <person name="Amadeo P."/>
            <person name="Zhao Q."/>
            <person name="Wortman J."/>
            <person name="Fraser-Liggett C."/>
            <person name="Carlton J."/>
        </authorList>
    </citation>
    <scope>NUCLEOTIDE SEQUENCE</scope>
    <source>
        <strain evidence="1">G3</strain>
    </source>
</reference>
<gene>
    <name evidence="1" type="ORF">TVAG_065330</name>
</gene>
<dbReference type="VEuPathDB" id="TrichDB:TVAG_065330"/>
<dbReference type="AlphaFoldDB" id="A2FUW6"/>
<dbReference type="OrthoDB" id="10260412at2759"/>
<dbReference type="EMBL" id="DS114044">
    <property type="protein sequence ID" value="EAX91317.1"/>
    <property type="molecule type" value="Genomic_DNA"/>
</dbReference>
<keyword evidence="2" id="KW-1185">Reference proteome</keyword>
<dbReference type="Gene3D" id="3.40.50.1820">
    <property type="entry name" value="alpha/beta hydrolase"/>
    <property type="match status" value="1"/>
</dbReference>
<accession>A2FUW6</accession>
<proteinExistence type="predicted"/>
<evidence type="ECO:0000313" key="1">
    <source>
        <dbReference type="EMBL" id="EAX91317.1"/>
    </source>
</evidence>
<organism evidence="1 2">
    <name type="scientific">Trichomonas vaginalis (strain ATCC PRA-98 / G3)</name>
    <dbReference type="NCBI Taxonomy" id="412133"/>
    <lineage>
        <taxon>Eukaryota</taxon>
        <taxon>Metamonada</taxon>
        <taxon>Parabasalia</taxon>
        <taxon>Trichomonadida</taxon>
        <taxon>Trichomonadidae</taxon>
        <taxon>Trichomonas</taxon>
    </lineage>
</organism>
<dbReference type="Proteomes" id="UP000001542">
    <property type="component" value="Unassembled WGS sequence"/>
</dbReference>
<dbReference type="VEuPathDB" id="TrichDB:TVAGG3_1032910"/>
<sequence length="356" mass="40437">MENNQFEDMIEFAKKICQTTIIGNNLSFLYENITPEFREKLTIAEIGRRLATMEGEHGTFTKVGDATTPNPSTKDEGFYIFDVSVFINKNEWFATFSMNMDHKINGLEFSRHPFYIAASYFNPHKVLIQDLSETPLIRYVKPALRNSSTLPMAILVHTAVSLDVDGHLGIRYPFRDFEYIAQKKVGFIKPDYRNFSSNDPIVDMAKLCINLTSELPETSSIFLILHGFASIFLPQILSSSPHPIAGAVLVNPAWEAIPGSGLQNMTPEKVPQNLPMLIIGCGRDQVMIPDHWKMWKDTAKNGDSKWVELADHFLMDADIIPTAENDLYMKVEKHVNEDALDLINRWILEHSPSQEN</sequence>
<dbReference type="InParanoid" id="A2FUW6"/>
<reference evidence="1" key="2">
    <citation type="journal article" date="2007" name="Science">
        <title>Draft genome sequence of the sexually transmitted pathogen Trichomonas vaginalis.</title>
        <authorList>
            <person name="Carlton J.M."/>
            <person name="Hirt R.P."/>
            <person name="Silva J.C."/>
            <person name="Delcher A.L."/>
            <person name="Schatz M."/>
            <person name="Zhao Q."/>
            <person name="Wortman J.R."/>
            <person name="Bidwell S.L."/>
            <person name="Alsmark U.C.M."/>
            <person name="Besteiro S."/>
            <person name="Sicheritz-Ponten T."/>
            <person name="Noel C.J."/>
            <person name="Dacks J.B."/>
            <person name="Foster P.G."/>
            <person name="Simillion C."/>
            <person name="Van de Peer Y."/>
            <person name="Miranda-Saavedra D."/>
            <person name="Barton G.J."/>
            <person name="Westrop G.D."/>
            <person name="Mueller S."/>
            <person name="Dessi D."/>
            <person name="Fiori P.L."/>
            <person name="Ren Q."/>
            <person name="Paulsen I."/>
            <person name="Zhang H."/>
            <person name="Bastida-Corcuera F.D."/>
            <person name="Simoes-Barbosa A."/>
            <person name="Brown M.T."/>
            <person name="Hayes R.D."/>
            <person name="Mukherjee M."/>
            <person name="Okumura C.Y."/>
            <person name="Schneider R."/>
            <person name="Smith A.J."/>
            <person name="Vanacova S."/>
            <person name="Villalvazo M."/>
            <person name="Haas B.J."/>
            <person name="Pertea M."/>
            <person name="Feldblyum T.V."/>
            <person name="Utterback T.R."/>
            <person name="Shu C.L."/>
            <person name="Osoegawa K."/>
            <person name="de Jong P.J."/>
            <person name="Hrdy I."/>
            <person name="Horvathova L."/>
            <person name="Zubacova Z."/>
            <person name="Dolezal P."/>
            <person name="Malik S.B."/>
            <person name="Logsdon J.M. Jr."/>
            <person name="Henze K."/>
            <person name="Gupta A."/>
            <person name="Wang C.C."/>
            <person name="Dunne R.L."/>
            <person name="Upcroft J.A."/>
            <person name="Upcroft P."/>
            <person name="White O."/>
            <person name="Salzberg S.L."/>
            <person name="Tang P."/>
            <person name="Chiu C.-H."/>
            <person name="Lee Y.-S."/>
            <person name="Embley T.M."/>
            <person name="Coombs G.H."/>
            <person name="Mottram J.C."/>
            <person name="Tachezy J."/>
            <person name="Fraser-Liggett C.M."/>
            <person name="Johnson P.J."/>
        </authorList>
    </citation>
    <scope>NUCLEOTIDE SEQUENCE [LARGE SCALE GENOMIC DNA]</scope>
    <source>
        <strain evidence="1">G3</strain>
    </source>
</reference>
<evidence type="ECO:0000313" key="2">
    <source>
        <dbReference type="Proteomes" id="UP000001542"/>
    </source>
</evidence>
<protein>
    <submittedName>
        <fullName evidence="1">Uncharacterized protein</fullName>
    </submittedName>
</protein>